<dbReference type="Pfam" id="PF03328">
    <property type="entry name" value="HpcH_HpaI"/>
    <property type="match status" value="1"/>
</dbReference>
<name>A0A7S2FPK8_9EUKA</name>
<dbReference type="SUPFAM" id="SSF51621">
    <property type="entry name" value="Phosphoenolpyruvate/pyruvate domain"/>
    <property type="match status" value="1"/>
</dbReference>
<dbReference type="GO" id="GO:0005737">
    <property type="term" value="C:cytoplasm"/>
    <property type="evidence" value="ECO:0007669"/>
    <property type="project" value="TreeGrafter"/>
</dbReference>
<evidence type="ECO:0000259" key="4">
    <source>
        <dbReference type="Pfam" id="PF03328"/>
    </source>
</evidence>
<organism evidence="5">
    <name type="scientific">Haptolina brevifila</name>
    <dbReference type="NCBI Taxonomy" id="156173"/>
    <lineage>
        <taxon>Eukaryota</taxon>
        <taxon>Haptista</taxon>
        <taxon>Haptophyta</taxon>
        <taxon>Prymnesiophyceae</taxon>
        <taxon>Prymnesiales</taxon>
        <taxon>Prymnesiaceae</taxon>
        <taxon>Haptolina</taxon>
    </lineage>
</organism>
<proteinExistence type="inferred from homology"/>
<gene>
    <name evidence="5" type="ORF">CBRE1094_LOCUS4322</name>
</gene>
<dbReference type="AlphaFoldDB" id="A0A7S2FPK8"/>
<accession>A0A7S2FPK8</accession>
<dbReference type="PANTHER" id="PTHR30502">
    <property type="entry name" value="2-KETO-3-DEOXY-L-RHAMNONATE ALDOLASE"/>
    <property type="match status" value="1"/>
</dbReference>
<sequence>MERAAYSPPQKNNAAWMADLKSGNKMALGCAINSSSTLVAELVAATGYDFCLIDAQHSAIDTEKVRCMLQAVHAGGAKAWIRVGGCYDRIGIQQAFDLGADGILVPCAQTVEDVKHAVSCAKYPVSGPGSVGGTRSVYLNLRPQLPGGFPSLFDYVTNRGNAETMMAFQIETASALKCVDEICAVPGVDIAFIGPGDLATDMGLVAKVGMPACWGTPEFAEAEKKVAAACKANGVVAGYWNADLKTKGALGFRFFVANGDLAAMQQALASTLEDKKKEATEFFAHGV</sequence>
<dbReference type="PANTHER" id="PTHR30502:SF0">
    <property type="entry name" value="PHOSPHOENOLPYRUVATE CARBOXYLASE FAMILY PROTEIN"/>
    <property type="match status" value="1"/>
</dbReference>
<comment type="similarity">
    <text evidence="1">Belongs to the HpcH/HpaI aldolase family.</text>
</comment>
<dbReference type="Gene3D" id="3.20.20.60">
    <property type="entry name" value="Phosphoenolpyruvate-binding domains"/>
    <property type="match status" value="1"/>
</dbReference>
<dbReference type="InterPro" id="IPR040442">
    <property type="entry name" value="Pyrv_kinase-like_dom_sf"/>
</dbReference>
<dbReference type="InterPro" id="IPR005000">
    <property type="entry name" value="Aldolase/citrate-lyase_domain"/>
</dbReference>
<keyword evidence="2" id="KW-0479">Metal-binding</keyword>
<dbReference type="InterPro" id="IPR050251">
    <property type="entry name" value="HpcH-HpaI_aldolase"/>
</dbReference>
<evidence type="ECO:0000313" key="5">
    <source>
        <dbReference type="EMBL" id="CAD9407590.1"/>
    </source>
</evidence>
<feature type="domain" description="HpcH/HpaI aldolase/citrate lyase" evidence="4">
    <location>
        <begin position="32"/>
        <end position="236"/>
    </location>
</feature>
<evidence type="ECO:0000256" key="2">
    <source>
        <dbReference type="ARBA" id="ARBA00022723"/>
    </source>
</evidence>
<reference evidence="5" key="1">
    <citation type="submission" date="2021-01" db="EMBL/GenBank/DDBJ databases">
        <authorList>
            <person name="Corre E."/>
            <person name="Pelletier E."/>
            <person name="Niang G."/>
            <person name="Scheremetjew M."/>
            <person name="Finn R."/>
            <person name="Kale V."/>
            <person name="Holt S."/>
            <person name="Cochrane G."/>
            <person name="Meng A."/>
            <person name="Brown T."/>
            <person name="Cohen L."/>
        </authorList>
    </citation>
    <scope>NUCLEOTIDE SEQUENCE</scope>
    <source>
        <strain evidence="5">UTEX LB 985</strain>
    </source>
</reference>
<dbReference type="GO" id="GO:0046872">
    <property type="term" value="F:metal ion binding"/>
    <property type="evidence" value="ECO:0007669"/>
    <property type="project" value="UniProtKB-KW"/>
</dbReference>
<dbReference type="InterPro" id="IPR015813">
    <property type="entry name" value="Pyrv/PenolPyrv_kinase-like_dom"/>
</dbReference>
<evidence type="ECO:0000256" key="1">
    <source>
        <dbReference type="ARBA" id="ARBA00005568"/>
    </source>
</evidence>
<dbReference type="EMBL" id="HBGU01007823">
    <property type="protein sequence ID" value="CAD9407590.1"/>
    <property type="molecule type" value="Transcribed_RNA"/>
</dbReference>
<dbReference type="GO" id="GO:0016832">
    <property type="term" value="F:aldehyde-lyase activity"/>
    <property type="evidence" value="ECO:0007669"/>
    <property type="project" value="TreeGrafter"/>
</dbReference>
<protein>
    <recommendedName>
        <fullName evidence="4">HpcH/HpaI aldolase/citrate lyase domain-containing protein</fullName>
    </recommendedName>
</protein>
<evidence type="ECO:0000256" key="3">
    <source>
        <dbReference type="ARBA" id="ARBA00023239"/>
    </source>
</evidence>
<keyword evidence="3" id="KW-0456">Lyase</keyword>